<keyword evidence="1" id="KW-0812">Transmembrane</keyword>
<dbReference type="EMBL" id="JXXN02001396">
    <property type="protein sequence ID" value="THD24854.1"/>
    <property type="molecule type" value="Genomic_DNA"/>
</dbReference>
<protein>
    <submittedName>
        <fullName evidence="2">Uncharacterized protein</fullName>
    </submittedName>
</protein>
<organism evidence="2 3">
    <name type="scientific">Fasciola hepatica</name>
    <name type="common">Liver fluke</name>
    <dbReference type="NCBI Taxonomy" id="6192"/>
    <lineage>
        <taxon>Eukaryota</taxon>
        <taxon>Metazoa</taxon>
        <taxon>Spiralia</taxon>
        <taxon>Lophotrochozoa</taxon>
        <taxon>Platyhelminthes</taxon>
        <taxon>Trematoda</taxon>
        <taxon>Digenea</taxon>
        <taxon>Plagiorchiida</taxon>
        <taxon>Echinostomata</taxon>
        <taxon>Echinostomatoidea</taxon>
        <taxon>Fasciolidae</taxon>
        <taxon>Fasciola</taxon>
    </lineage>
</organism>
<keyword evidence="3" id="KW-1185">Reference proteome</keyword>
<sequence>MNAVDQQLVNGIHILLSSIVVVSYTWPFGIVPSLAEVQTSMCLFSLLSCICRNTAGRLIERRRKRDGQKDRSALRAMLDQMALIRRAPGPAYVPR</sequence>
<feature type="transmembrane region" description="Helical" evidence="1">
    <location>
        <begin position="12"/>
        <end position="31"/>
    </location>
</feature>
<keyword evidence="1" id="KW-0472">Membrane</keyword>
<evidence type="ECO:0000313" key="2">
    <source>
        <dbReference type="EMBL" id="THD24854.1"/>
    </source>
</evidence>
<keyword evidence="1" id="KW-1133">Transmembrane helix</keyword>
<name>A0A4E0RF31_FASHE</name>
<gene>
    <name evidence="2" type="ORF">D915_004457</name>
</gene>
<proteinExistence type="predicted"/>
<feature type="transmembrane region" description="Helical" evidence="1">
    <location>
        <begin position="37"/>
        <end position="55"/>
    </location>
</feature>
<evidence type="ECO:0000256" key="1">
    <source>
        <dbReference type="SAM" id="Phobius"/>
    </source>
</evidence>
<evidence type="ECO:0000313" key="3">
    <source>
        <dbReference type="Proteomes" id="UP000230066"/>
    </source>
</evidence>
<reference evidence="2" key="1">
    <citation type="submission" date="2019-03" db="EMBL/GenBank/DDBJ databases">
        <title>Improved annotation for the trematode Fasciola hepatica.</title>
        <authorList>
            <person name="Choi Y.-J."/>
            <person name="Martin J."/>
            <person name="Mitreva M."/>
        </authorList>
    </citation>
    <scope>NUCLEOTIDE SEQUENCE [LARGE SCALE GENOMIC DNA]</scope>
</reference>
<dbReference type="Proteomes" id="UP000230066">
    <property type="component" value="Unassembled WGS sequence"/>
</dbReference>
<dbReference type="AlphaFoldDB" id="A0A4E0RF31"/>
<comment type="caution">
    <text evidence="2">The sequence shown here is derived from an EMBL/GenBank/DDBJ whole genome shotgun (WGS) entry which is preliminary data.</text>
</comment>
<accession>A0A4E0RF31</accession>